<feature type="region of interest" description="Disordered" evidence="1">
    <location>
        <begin position="775"/>
        <end position="801"/>
    </location>
</feature>
<feature type="compositionally biased region" description="Low complexity" evidence="1">
    <location>
        <begin position="243"/>
        <end position="252"/>
    </location>
</feature>
<dbReference type="Proteomes" id="UP000199069">
    <property type="component" value="Unassembled WGS sequence"/>
</dbReference>
<proteinExistence type="predicted"/>
<feature type="compositionally biased region" description="Basic residues" evidence="1">
    <location>
        <begin position="182"/>
        <end position="195"/>
    </location>
</feature>
<evidence type="ECO:0000313" key="2">
    <source>
        <dbReference type="EMBL" id="CTR08439.1"/>
    </source>
</evidence>
<feature type="compositionally biased region" description="Basic residues" evidence="1">
    <location>
        <begin position="131"/>
        <end position="141"/>
    </location>
</feature>
<feature type="region of interest" description="Disordered" evidence="1">
    <location>
        <begin position="631"/>
        <end position="658"/>
    </location>
</feature>
<feature type="region of interest" description="Disordered" evidence="1">
    <location>
        <begin position="115"/>
        <end position="350"/>
    </location>
</feature>
<feature type="compositionally biased region" description="Pro residues" evidence="1">
    <location>
        <begin position="14"/>
        <end position="36"/>
    </location>
</feature>
<feature type="compositionally biased region" description="Polar residues" evidence="1">
    <location>
        <begin position="305"/>
        <end position="315"/>
    </location>
</feature>
<dbReference type="CDD" id="cd22744">
    <property type="entry name" value="OTU"/>
    <property type="match status" value="1"/>
</dbReference>
<feature type="region of interest" description="Disordered" evidence="1">
    <location>
        <begin position="366"/>
        <end position="405"/>
    </location>
</feature>
<feature type="compositionally biased region" description="Basic residues" evidence="1">
    <location>
        <begin position="216"/>
        <end position="236"/>
    </location>
</feature>
<accession>A0A0K3CFE8</accession>
<dbReference type="EMBL" id="CWKI01000008">
    <property type="protein sequence ID" value="CTR08439.1"/>
    <property type="molecule type" value="Genomic_DNA"/>
</dbReference>
<sequence length="1656" mass="178536">MPPRRLGSTAGRDNPPPRPPKRPPPLVKKSSPPPPGSSAYPTEFPLARDPSDERQRETPEVLVLGSSSPVAPVWVKANGHNETASSPGDDGKSAKKQDDALKGDVAGVVADLVLSSGSDSDEQPVSGKLSTRQKKNARAKRKLEEAKAKAQEEASAARVPRVSKRKRSKEQSDSEVEDKPTRKVQKKRERNLKKRTREESPTATDASDQEDAALSHKQKRKARHVANPRPARRSGRRSRDVTSASESEYAPSESEKPVDSSGSIQAAPSRKLRRRRRKTTPSPVECDDFSDESGAGSTPDLGDGQASQSTPTTLGSLASSARLPPSTLSPLPSSPPLSNRSPTTSTTFDTPEHVQSFELGAVADPTTATEPVEPGPAGTGQATPVPPFSPPAPDAVVSSHPFPPSSFRTAPDGDCMFNSIVASTLCVGPGRVFETVKAAARFLRTKATELLRNAWGDCTTATCTITATDRWETAWSPSQPISILEAASILDREGRFGGHTQAVLVATLLQTPVVILREYWDSEDGLRCLQREVILPESSVDPANFLERQYLRDDFTPGRPVTVLHDNALHFFAQTSELVAPWTSVVARHPHMTTYPGRLFQPDVAFSLYQTGDLLDITELLVAAAQAPPLPPRHLPSGATGAPGSASGDAQATTAVSNTPADTSLYDAMDAVSLMRLVVRPDLPTAQRLAAADALARQAATTDGVLSVQLDVGLPPLDSALVGKAQPEDGAHVVAVDEASETSARAGRHGQTVIASLDNGTEVAATIEADGRATVVERDSGSTPSAAPAQNGSSDAGPRSMTVAEARAIVEGLDVQWPAEVKLRKGPLVGKDYIDIAKINCGQRPPLDPVARRNVLAAIIVYDDLAGAQGQRTARAKFEPQKSLLLREDEKKSKAAERILDNLISSAAVIIARSACIYAAPVPGLAPWKLKDAGIDSSGTNLDFDLLRQVIPPGSIATDAFARLESCMSKQKGADYQRSGSRKLLSLSVSEALDRVAVGESDKAFWHPRQPERPDRSPEAIYRHPAFKPVLDIMRTELDSAARRYAEQGIDAPEIAKIMINPSAHQGYREALFDAIKKSQHPFEGFPPVTTGINVEDELPDFRGSFRTEIWKGFLAQFHEDYTKPLIKKYLATTSSASTNAKSIFRLQRQGAGLLKISHSTDRSSGKSTALEDGSFLAHATHWFEVANRAILDPTLAALHEDINGKDRKFEPTTTAEELVSQAEVKHVARLGWKRRADSHSHEQKILLSLRIHLVQPIVDFADSLPGLPVFEQGHLLIVRPATDDHGGLARTKLGGGSAVDSDNHLVRFELTEMPLRTLDASDASQLLEAALEQNMKPTSEPDQGASVLDASTRSSFFDTFLPFSPVRTIHAQAGAVAQDIARAREMQEDFRAVIDLLASGATSLTAAKAFGHSFNGRQGLDSIFMLRDALQIMHDEQLVQADELQRVFQTSLVALALAVISPRPASYFFVVTALVSSLGSVDDDPVRLDRLEQVAKGTFARVQSFSVLFDLICRHGRCYSCGKATYAFEEYFPTTNGDASDRTLSWTTTGAARHVVAAVWTKELIDGLYGGEAPSKAMMGCVADIECQASSWAARAVHKGMTGLTHKTDKYGRGRKTAMKMALQQALGQVKEARAEEGGERQMEGGERQMEGGER</sequence>
<reference evidence="2 3" key="1">
    <citation type="submission" date="2015-07" db="EMBL/GenBank/DDBJ databases">
        <authorList>
            <person name="Cajimat M.N.B."/>
            <person name="Milazzo M.L."/>
            <person name="Fulhorst C.F."/>
        </authorList>
    </citation>
    <scope>NUCLEOTIDE SEQUENCE [LARGE SCALE GENOMIC DNA]</scope>
    <source>
        <strain evidence="2">Single colony</strain>
    </source>
</reference>
<name>A0A0K3CFE8_RHOTO</name>
<protein>
    <submittedName>
        <fullName evidence="2">FGENESH: predicted gene_8.155 protein</fullName>
    </submittedName>
</protein>
<gene>
    <name evidence="2" type="primary">FGENESH: predicted gene_8.155</name>
    <name evidence="2" type="ORF">BN2166_0043000</name>
</gene>
<organism evidence="2 3">
    <name type="scientific">Rhodotorula toruloides</name>
    <name type="common">Yeast</name>
    <name type="synonym">Rhodosporidium toruloides</name>
    <dbReference type="NCBI Taxonomy" id="5286"/>
    <lineage>
        <taxon>Eukaryota</taxon>
        <taxon>Fungi</taxon>
        <taxon>Dikarya</taxon>
        <taxon>Basidiomycota</taxon>
        <taxon>Pucciniomycotina</taxon>
        <taxon>Microbotryomycetes</taxon>
        <taxon>Sporidiobolales</taxon>
        <taxon>Sporidiobolaceae</taxon>
        <taxon>Rhodotorula</taxon>
    </lineage>
</organism>
<feature type="region of interest" description="Disordered" evidence="1">
    <location>
        <begin position="1633"/>
        <end position="1656"/>
    </location>
</feature>
<feature type="compositionally biased region" description="Polar residues" evidence="1">
    <location>
        <begin position="781"/>
        <end position="794"/>
    </location>
</feature>
<feature type="compositionally biased region" description="Basic residues" evidence="1">
    <location>
        <begin position="270"/>
        <end position="279"/>
    </location>
</feature>
<feature type="compositionally biased region" description="Basic and acidic residues" evidence="1">
    <location>
        <begin position="89"/>
        <end position="100"/>
    </location>
</feature>
<evidence type="ECO:0000313" key="3">
    <source>
        <dbReference type="Proteomes" id="UP000199069"/>
    </source>
</evidence>
<feature type="compositionally biased region" description="Low complexity" evidence="1">
    <location>
        <begin position="635"/>
        <end position="650"/>
    </location>
</feature>
<feature type="region of interest" description="Disordered" evidence="1">
    <location>
        <begin position="1"/>
        <end position="100"/>
    </location>
</feature>
<evidence type="ECO:0000256" key="1">
    <source>
        <dbReference type="SAM" id="MobiDB-lite"/>
    </source>
</evidence>
<feature type="compositionally biased region" description="Pro residues" evidence="1">
    <location>
        <begin position="384"/>
        <end position="393"/>
    </location>
</feature>
<feature type="compositionally biased region" description="Low complexity" evidence="1">
    <location>
        <begin position="316"/>
        <end position="347"/>
    </location>
</feature>
<feature type="compositionally biased region" description="Basic and acidic residues" evidence="1">
    <location>
        <begin position="142"/>
        <end position="152"/>
    </location>
</feature>
<feature type="compositionally biased region" description="Basic and acidic residues" evidence="1">
    <location>
        <begin position="49"/>
        <end position="59"/>
    </location>
</feature>
<feature type="compositionally biased region" description="Basic and acidic residues" evidence="1">
    <location>
        <begin position="169"/>
        <end position="181"/>
    </location>
</feature>
<keyword evidence="3" id="KW-1185">Reference proteome</keyword>